<feature type="region of interest" description="Disordered" evidence="1">
    <location>
        <begin position="111"/>
        <end position="133"/>
    </location>
</feature>
<sequence>MTNLGKKGNSTPDTWGEFKDETLMFAAEVCLNSRNASMRDAGLHDDDAPHKVRAFLIILISIILAVTSVSLIFDSLAPESQTHQTHALSKPDDSGPIGNPIFVLENKPAMKVEPDGATPQTKTIAAKAEAAAK</sequence>
<dbReference type="AlphaFoldDB" id="A0A3B1B4B7"/>
<evidence type="ECO:0000256" key="1">
    <source>
        <dbReference type="SAM" id="MobiDB-lite"/>
    </source>
</evidence>
<feature type="transmembrane region" description="Helical" evidence="2">
    <location>
        <begin position="54"/>
        <end position="73"/>
    </location>
</feature>
<organism evidence="3">
    <name type="scientific">hydrothermal vent metagenome</name>
    <dbReference type="NCBI Taxonomy" id="652676"/>
    <lineage>
        <taxon>unclassified sequences</taxon>
        <taxon>metagenomes</taxon>
        <taxon>ecological metagenomes</taxon>
    </lineage>
</organism>
<reference evidence="3" key="1">
    <citation type="submission" date="2018-06" db="EMBL/GenBank/DDBJ databases">
        <authorList>
            <person name="Zhirakovskaya E."/>
        </authorList>
    </citation>
    <scope>NUCLEOTIDE SEQUENCE</scope>
</reference>
<dbReference type="EMBL" id="UOFX01000020">
    <property type="protein sequence ID" value="VAX06844.1"/>
    <property type="molecule type" value="Genomic_DNA"/>
</dbReference>
<protein>
    <submittedName>
        <fullName evidence="3">Uncharacterized protein</fullName>
    </submittedName>
</protein>
<evidence type="ECO:0000256" key="2">
    <source>
        <dbReference type="SAM" id="Phobius"/>
    </source>
</evidence>
<name>A0A3B1B4B7_9ZZZZ</name>
<accession>A0A3B1B4B7</accession>
<keyword evidence="2" id="KW-1133">Transmembrane helix</keyword>
<gene>
    <name evidence="3" type="ORF">MNBD_GAMMA26-1937</name>
</gene>
<keyword evidence="2" id="KW-0812">Transmembrane</keyword>
<proteinExistence type="predicted"/>
<evidence type="ECO:0000313" key="3">
    <source>
        <dbReference type="EMBL" id="VAX06844.1"/>
    </source>
</evidence>
<keyword evidence="2" id="KW-0472">Membrane</keyword>